<feature type="domain" description="SpaA-like prealbumin fold" evidence="5">
    <location>
        <begin position="381"/>
        <end position="477"/>
    </location>
</feature>
<evidence type="ECO:0000256" key="3">
    <source>
        <dbReference type="SAM" id="SignalP"/>
    </source>
</evidence>
<evidence type="ECO:0000313" key="7">
    <source>
        <dbReference type="Proteomes" id="UP000645966"/>
    </source>
</evidence>
<evidence type="ECO:0000256" key="1">
    <source>
        <dbReference type="SAM" id="MobiDB-lite"/>
    </source>
</evidence>
<dbReference type="GO" id="GO:0005975">
    <property type="term" value="P:carbohydrate metabolic process"/>
    <property type="evidence" value="ECO:0007669"/>
    <property type="project" value="UniProtKB-ARBA"/>
</dbReference>
<dbReference type="RefSeq" id="WP_198738906.1">
    <property type="nucleotide sequence ID" value="NZ_JAEIOS010000013.1"/>
</dbReference>
<dbReference type="Gene3D" id="2.60.40.10">
    <property type="entry name" value="Immunoglobulins"/>
    <property type="match status" value="2"/>
</dbReference>
<dbReference type="InterPro" id="IPR041033">
    <property type="entry name" value="SpaA_PFL_dom_1"/>
</dbReference>
<dbReference type="NCBIfam" id="TIGR04226">
    <property type="entry name" value="RrgB_K2N_iso_D2"/>
    <property type="match status" value="1"/>
</dbReference>
<evidence type="ECO:0000313" key="6">
    <source>
        <dbReference type="EMBL" id="MBI8989881.1"/>
    </source>
</evidence>
<feature type="transmembrane region" description="Helical" evidence="2">
    <location>
        <begin position="505"/>
        <end position="527"/>
    </location>
</feature>
<evidence type="ECO:0000259" key="5">
    <source>
        <dbReference type="Pfam" id="PF17802"/>
    </source>
</evidence>
<keyword evidence="3" id="KW-0732">Signal</keyword>
<dbReference type="Pfam" id="PF16555">
    <property type="entry name" value="GramPos_pilinD1"/>
    <property type="match status" value="1"/>
</dbReference>
<evidence type="ECO:0000256" key="2">
    <source>
        <dbReference type="SAM" id="Phobius"/>
    </source>
</evidence>
<feature type="chain" id="PRO_5037458817" evidence="3">
    <location>
        <begin position="34"/>
        <end position="534"/>
    </location>
</feature>
<dbReference type="Proteomes" id="UP000645966">
    <property type="component" value="Unassembled WGS sequence"/>
</dbReference>
<dbReference type="InterPro" id="IPR026466">
    <property type="entry name" value="Fim_isopep_form_D2_dom"/>
</dbReference>
<dbReference type="NCBIfam" id="NF033902">
    <property type="entry name" value="iso_D2_wall_anc"/>
    <property type="match status" value="1"/>
</dbReference>
<feature type="region of interest" description="Disordered" evidence="1">
    <location>
        <begin position="336"/>
        <end position="376"/>
    </location>
</feature>
<comment type="caution">
    <text evidence="6">The sequence shown here is derived from an EMBL/GenBank/DDBJ whole genome shotgun (WGS) entry which is preliminary data.</text>
</comment>
<keyword evidence="2" id="KW-0812">Transmembrane</keyword>
<gene>
    <name evidence="6" type="ORF">JDV75_08950</name>
</gene>
<feature type="compositionally biased region" description="Basic and acidic residues" evidence="1">
    <location>
        <begin position="348"/>
        <end position="366"/>
    </location>
</feature>
<sequence length="534" mass="56370">MKNNTRTLRAATQATVIALAFATASIGAPAAFADEPEPETNVPAAAPVSSLDANHDVTFTIHKRVNADNQRKPDGTAADESNIGGKPIAGVEFTIQKINKDITKQSEFNEVAAMTPEVAAENVTGDAIKKTTGTDGVATWTKSVDNIGVGAYLVTETKAPKGVSKARPFIVFLPMTNPDGSGWNYNVVAYPKNSKIEASKSLADKNAERANAGDTFDYQIDTARPTADTAKKNQYISYFAVEDTLPEEVVLADGTTAEKKVRVTVGDTDYTIDDDFKVQKEGAKVTVVFTNAGLKKLMAAAPDSKVKVLIPVTVQKVGATDGKAFNTASVVFDVKDITDPANPDSDDDNPKNPGKDDGDVPTKPEDPGTGTTNEVPARWANLVIKKVGEDDKVLPGATFNVYRCTDASSLIGEKLTIDGKDAWTTNDQGVATVESVRVPDNQEGGGVDFKYCLVETQAPEGYELLVNPVVVEMTATSVDKDEDKTSQEAEVVNLKSTSSKLPSTGGAGVGLLMALGASILGLGAFAAKRASRKS</sequence>
<name>A0A934I6D1_9CORY</name>
<accession>A0A934I6D1</accession>
<protein>
    <submittedName>
        <fullName evidence="6">SpaH/EbpB family LPXTG-anchored major pilin</fullName>
    </submittedName>
</protein>
<proteinExistence type="predicted"/>
<dbReference type="EMBL" id="JAEIOS010000013">
    <property type="protein sequence ID" value="MBI8989881.1"/>
    <property type="molecule type" value="Genomic_DNA"/>
</dbReference>
<dbReference type="Pfam" id="PF17802">
    <property type="entry name" value="SpaA"/>
    <property type="match status" value="1"/>
</dbReference>
<organism evidence="6 7">
    <name type="scientific">Corynebacterium meridianum</name>
    <dbReference type="NCBI Taxonomy" id="2765363"/>
    <lineage>
        <taxon>Bacteria</taxon>
        <taxon>Bacillati</taxon>
        <taxon>Actinomycetota</taxon>
        <taxon>Actinomycetes</taxon>
        <taxon>Mycobacteriales</taxon>
        <taxon>Corynebacteriaceae</taxon>
        <taxon>Corynebacterium</taxon>
    </lineage>
</organism>
<feature type="signal peptide" evidence="3">
    <location>
        <begin position="1"/>
        <end position="33"/>
    </location>
</feature>
<keyword evidence="7" id="KW-1185">Reference proteome</keyword>
<dbReference type="InterPro" id="IPR032364">
    <property type="entry name" value="GramPos_pilinD1_N"/>
</dbReference>
<dbReference type="AlphaFoldDB" id="A0A934I6D1"/>
<dbReference type="InterPro" id="IPR013783">
    <property type="entry name" value="Ig-like_fold"/>
</dbReference>
<keyword evidence="2" id="KW-1133">Transmembrane helix</keyword>
<dbReference type="InterPro" id="IPR048052">
    <property type="entry name" value="FM1-like"/>
</dbReference>
<evidence type="ECO:0000259" key="4">
    <source>
        <dbReference type="Pfam" id="PF16555"/>
    </source>
</evidence>
<dbReference type="Gene3D" id="2.60.40.740">
    <property type="match status" value="1"/>
</dbReference>
<keyword evidence="2" id="KW-0472">Membrane</keyword>
<feature type="domain" description="Gram-positive pilin subunit D1 N-terminal" evidence="4">
    <location>
        <begin position="56"/>
        <end position="194"/>
    </location>
</feature>
<reference evidence="6" key="1">
    <citation type="submission" date="2020-12" db="EMBL/GenBank/DDBJ databases">
        <title>Genome public.</title>
        <authorList>
            <person name="Sun Q."/>
        </authorList>
    </citation>
    <scope>NUCLEOTIDE SEQUENCE</scope>
    <source>
        <strain evidence="6">CCM 8863</strain>
    </source>
</reference>
<dbReference type="NCBIfam" id="TIGR01167">
    <property type="entry name" value="LPXTG_anchor"/>
    <property type="match status" value="1"/>
</dbReference>